<dbReference type="GO" id="GO:0008270">
    <property type="term" value="F:zinc ion binding"/>
    <property type="evidence" value="ECO:0007669"/>
    <property type="project" value="InterPro"/>
</dbReference>
<keyword evidence="12" id="KW-0694">RNA-binding</keyword>
<keyword evidence="14" id="KW-0695">RNA-directed DNA polymerase</keyword>
<evidence type="ECO:0000256" key="5">
    <source>
        <dbReference type="ARBA" id="ARBA00022695"/>
    </source>
</evidence>
<dbReference type="InterPro" id="IPR041588">
    <property type="entry name" value="Integrase_H2C2"/>
</dbReference>
<dbReference type="InterPro" id="IPR021109">
    <property type="entry name" value="Peptidase_aspartic_dom_sf"/>
</dbReference>
<dbReference type="InterPro" id="IPR000477">
    <property type="entry name" value="RT_dom"/>
</dbReference>
<proteinExistence type="predicted"/>
<evidence type="ECO:0000313" key="22">
    <source>
        <dbReference type="Proteomes" id="UP001212997"/>
    </source>
</evidence>
<gene>
    <name evidence="21" type="ORF">NLI96_g12837</name>
</gene>
<keyword evidence="7" id="KW-0479">Metal-binding</keyword>
<dbReference type="EC" id="2.7.7.49" evidence="1"/>
<keyword evidence="6" id="KW-0540">Nuclease</keyword>
<feature type="region of interest" description="Disordered" evidence="18">
    <location>
        <begin position="1334"/>
        <end position="1355"/>
    </location>
</feature>
<evidence type="ECO:0000256" key="14">
    <source>
        <dbReference type="ARBA" id="ARBA00022918"/>
    </source>
</evidence>
<evidence type="ECO:0000256" key="13">
    <source>
        <dbReference type="ARBA" id="ARBA00022908"/>
    </source>
</evidence>
<dbReference type="Pfam" id="PF00665">
    <property type="entry name" value="rve"/>
    <property type="match status" value="1"/>
</dbReference>
<evidence type="ECO:0000259" key="20">
    <source>
        <dbReference type="PROSITE" id="PS50994"/>
    </source>
</evidence>
<keyword evidence="9" id="KW-0255">Endonuclease</keyword>
<dbReference type="FunFam" id="3.30.70.270:FF:000003">
    <property type="entry name" value="Transposon Ty3-G Gag-Pol polyprotein"/>
    <property type="match status" value="1"/>
</dbReference>
<dbReference type="GO" id="GO:0003723">
    <property type="term" value="F:RNA binding"/>
    <property type="evidence" value="ECO:0007669"/>
    <property type="project" value="UniProtKB-KW"/>
</dbReference>
<dbReference type="CDD" id="cd09274">
    <property type="entry name" value="RNase_HI_RT_Ty3"/>
    <property type="match status" value="1"/>
</dbReference>
<evidence type="ECO:0000256" key="3">
    <source>
        <dbReference type="ARBA" id="ARBA00022670"/>
    </source>
</evidence>
<keyword evidence="13" id="KW-0229">DNA integration</keyword>
<evidence type="ECO:0000256" key="8">
    <source>
        <dbReference type="ARBA" id="ARBA00022750"/>
    </source>
</evidence>
<dbReference type="GO" id="GO:0003964">
    <property type="term" value="F:RNA-directed DNA polymerase activity"/>
    <property type="evidence" value="ECO:0007669"/>
    <property type="project" value="UniProtKB-KW"/>
</dbReference>
<keyword evidence="22" id="KW-1185">Reference proteome</keyword>
<dbReference type="CDD" id="cd01647">
    <property type="entry name" value="RT_LTR"/>
    <property type="match status" value="1"/>
</dbReference>
<dbReference type="GO" id="GO:0004190">
    <property type="term" value="F:aspartic-type endopeptidase activity"/>
    <property type="evidence" value="ECO:0007669"/>
    <property type="project" value="UniProtKB-KW"/>
</dbReference>
<dbReference type="SUPFAM" id="SSF54160">
    <property type="entry name" value="Chromo domain-like"/>
    <property type="match status" value="1"/>
</dbReference>
<feature type="domain" description="Chromo" evidence="19">
    <location>
        <begin position="1443"/>
        <end position="1506"/>
    </location>
</feature>
<evidence type="ECO:0000256" key="12">
    <source>
        <dbReference type="ARBA" id="ARBA00022884"/>
    </source>
</evidence>
<dbReference type="InterPro" id="IPR050951">
    <property type="entry name" value="Retrovirus_Pol_polyprotein"/>
</dbReference>
<name>A0AAD5UP69_9APHY</name>
<dbReference type="FunFam" id="3.30.70.270:FF:000020">
    <property type="entry name" value="Transposon Tf2-6 polyprotein-like Protein"/>
    <property type="match status" value="1"/>
</dbReference>
<dbReference type="InterPro" id="IPR001584">
    <property type="entry name" value="Integrase_cat-core"/>
</dbReference>
<dbReference type="Gene3D" id="2.40.50.40">
    <property type="match status" value="1"/>
</dbReference>
<dbReference type="Gene3D" id="3.10.10.10">
    <property type="entry name" value="HIV Type 1 Reverse Transcriptase, subunit A, domain 1"/>
    <property type="match status" value="1"/>
</dbReference>
<dbReference type="SUPFAM" id="SSF53098">
    <property type="entry name" value="Ribonuclease H-like"/>
    <property type="match status" value="1"/>
</dbReference>
<dbReference type="PROSITE" id="PS50994">
    <property type="entry name" value="INTEGRASE"/>
    <property type="match status" value="1"/>
</dbReference>
<evidence type="ECO:0000256" key="15">
    <source>
        <dbReference type="ARBA" id="ARBA00022932"/>
    </source>
</evidence>
<dbReference type="GO" id="GO:0006508">
    <property type="term" value="P:proteolysis"/>
    <property type="evidence" value="ECO:0007669"/>
    <property type="project" value="UniProtKB-KW"/>
</dbReference>
<feature type="region of interest" description="Disordered" evidence="18">
    <location>
        <begin position="195"/>
        <end position="267"/>
    </location>
</feature>
<keyword evidence="17" id="KW-0233">DNA recombination</keyword>
<evidence type="ECO:0000256" key="2">
    <source>
        <dbReference type="ARBA" id="ARBA00022664"/>
    </source>
</evidence>
<evidence type="ECO:0000256" key="7">
    <source>
        <dbReference type="ARBA" id="ARBA00022723"/>
    </source>
</evidence>
<feature type="domain" description="Integrase catalytic" evidence="20">
    <location>
        <begin position="1141"/>
        <end position="1300"/>
    </location>
</feature>
<dbReference type="InterPro" id="IPR056924">
    <property type="entry name" value="SH3_Tf2-1"/>
</dbReference>
<dbReference type="Pfam" id="PF00078">
    <property type="entry name" value="RVT_1"/>
    <property type="match status" value="1"/>
</dbReference>
<organism evidence="21 22">
    <name type="scientific">Meripilus lineatus</name>
    <dbReference type="NCBI Taxonomy" id="2056292"/>
    <lineage>
        <taxon>Eukaryota</taxon>
        <taxon>Fungi</taxon>
        <taxon>Dikarya</taxon>
        <taxon>Basidiomycota</taxon>
        <taxon>Agaricomycotina</taxon>
        <taxon>Agaricomycetes</taxon>
        <taxon>Polyporales</taxon>
        <taxon>Meripilaceae</taxon>
        <taxon>Meripilus</taxon>
    </lineage>
</organism>
<feature type="compositionally biased region" description="Low complexity" evidence="18">
    <location>
        <begin position="209"/>
        <end position="254"/>
    </location>
</feature>
<dbReference type="Proteomes" id="UP001212997">
    <property type="component" value="Unassembled WGS sequence"/>
</dbReference>
<dbReference type="InterPro" id="IPR036397">
    <property type="entry name" value="RNaseH_sf"/>
</dbReference>
<dbReference type="InterPro" id="IPR041373">
    <property type="entry name" value="RT_RNaseH"/>
</dbReference>
<keyword evidence="2" id="KW-0507">mRNA processing</keyword>
<keyword evidence="15" id="KW-0239">DNA-directed DNA polymerase</keyword>
<dbReference type="Gene3D" id="2.40.70.10">
    <property type="entry name" value="Acid Proteases"/>
    <property type="match status" value="1"/>
</dbReference>
<feature type="compositionally biased region" description="Basic and acidic residues" evidence="18">
    <location>
        <begin position="256"/>
        <end position="267"/>
    </location>
</feature>
<dbReference type="SUPFAM" id="SSF57756">
    <property type="entry name" value="Retrovirus zinc finger-like domains"/>
    <property type="match status" value="1"/>
</dbReference>
<dbReference type="GO" id="GO:0006338">
    <property type="term" value="P:chromatin remodeling"/>
    <property type="evidence" value="ECO:0007669"/>
    <property type="project" value="UniProtKB-ARBA"/>
</dbReference>
<sequence length="1508" mass="168950">MVTALTRAIRKPAKPKANEPDTFDGSNPKKLKPFIAACNLYFNDNPAYSRGSAKVNFALSYCRDTAFDWFEPYLLDKDDDDYVECAWMKNWKVFCAELTTNFGVADPRGDALTQFKELEMSDKSRIVRFNVKFNQLASLLKYPDIVLKDEYEGRLAPRIKDMIPYLQHPPKTYAELRQAALQIDNRYWKRHAEKLREEKKTKVPENKGKNSGSSGNSGNSGSSGNKSNNANSGSSSSKSAKPANNSPSSSSAPSHLGKDGKLTPAERQRRLDNNLCMFCAGAGHKAKDCVGFQRELEKIEGDLLDSAHTGDRDETGDVPTECRLNASALSDSDSLRVSVTPVSDSSDFPSAIALVDSGSSHCFIDPSFVKSANLPTSPVPPISLRLFDGSLGQPITQVVHELCVHFPTGDILPLTFYVTPLDSECTMVLGYSWLTRYNPGIDWVLGRISYQPKYVKESSPTTSAARSASMASAALPNSPTEGSKPSISLINATAFMRASKLAGSESFQLHLSDFSTSASARKATASEEPIDLSKVPAEYHEFADVFSEVKANTLAPHRPYDLKINLDEGTAPPWGPIYSLSQSELLALREFIEENIRIGFIRPSRSPHGAPVLFVRKKDGSLRLCVDYRGLNKISLKDKYPLPLLADLLDAPRKARIYTKIDLRHAYHLVRIADVMNGKPPSEPATALLNDDILIYSDNPAEHRRHVREVLRRLRAHGLYARADKCEFNSETVEYLGYVLSPDGLKMSTDKVKTIMDWPEPKKVKDIQSFLGFCNFYRRFIENYSDIVVPLTRLTRKGVSWDFSDACRKSFNTLKEAFTCAPVLAHWIPDSQIVVETDASDYALGAILSIFTTPTDIHPIAFHSRTFSAPELNYDVHDKELLAIFEAFKVWRHYLEGSALPIDVVTDHKNLTYFSTTKILTRRQARWSEFLSQFNMVVRFRPGRLGAKPDSLTRRVDLYAKGGNGDYVSANPHNFRPVFTSEQLSISLRATVLFHPVLRSVSLFDMDKLLSDIRSAYSSDSTASLHLSKLNPISSESSSAIPIQTSSLSPSWTFSNNLLLLNGRIFVPDVSDLRLRVLRHKHDHILSGHLGQNKTLGLVRRDFDWPGLRAMVKDYCKSCTTCMRSKPQLHKPYGTLQQLPIPPRPWESISMDFIEPLPTSDGSDSILVVVDRFSKQAVFIPTVVTCTSEQLAQLFVIHVFSKHGVPSHVTCDRGSEFVSRFFRSLGEALDMRIHFTSGYHPEADGQTERVNQTLEQYLRMYCNYQQDNWSPLLPLAEFAYNNAPHATTGVSPFFANKGYNPAITVHSDRDVASVKARDFVQDLDELHQELRSTISDAQKRYQGPADSRRAPPPPIEVGQEVFVKAKFFRTTRPSRKLSAKYEGPYVVIAQPGPQSYTLRLPDTLRTVHPVFHISMLEPATPNTIPLRTQPPPPPVEIDGEEEYEISEILDSKIDRRRRCKLQYLVRWLGYEGTDEETSWIPADEVHASDAISDFHNAHPNKPGPISSL</sequence>
<dbReference type="GO" id="GO:0003677">
    <property type="term" value="F:DNA binding"/>
    <property type="evidence" value="ECO:0007669"/>
    <property type="project" value="UniProtKB-KW"/>
</dbReference>
<evidence type="ECO:0000256" key="6">
    <source>
        <dbReference type="ARBA" id="ARBA00022722"/>
    </source>
</evidence>
<dbReference type="GO" id="GO:0004519">
    <property type="term" value="F:endonuclease activity"/>
    <property type="evidence" value="ECO:0007669"/>
    <property type="project" value="UniProtKB-KW"/>
</dbReference>
<protein>
    <recommendedName>
        <fullName evidence="1">RNA-directed DNA polymerase</fullName>
        <ecNumber evidence="1">2.7.7.49</ecNumber>
    </recommendedName>
</protein>
<evidence type="ECO:0000256" key="17">
    <source>
        <dbReference type="ARBA" id="ARBA00023172"/>
    </source>
</evidence>
<dbReference type="SUPFAM" id="SSF56672">
    <property type="entry name" value="DNA/RNA polymerases"/>
    <property type="match status" value="1"/>
</dbReference>
<dbReference type="InterPro" id="IPR036875">
    <property type="entry name" value="Znf_CCHC_sf"/>
</dbReference>
<keyword evidence="4" id="KW-0808">Transferase</keyword>
<keyword evidence="3" id="KW-0645">Protease</keyword>
<evidence type="ECO:0000256" key="11">
    <source>
        <dbReference type="ARBA" id="ARBA00022842"/>
    </source>
</evidence>
<dbReference type="Gene3D" id="3.30.70.270">
    <property type="match status" value="3"/>
</dbReference>
<dbReference type="InterPro" id="IPR012337">
    <property type="entry name" value="RNaseH-like_sf"/>
</dbReference>
<evidence type="ECO:0000313" key="21">
    <source>
        <dbReference type="EMBL" id="KAJ3473759.1"/>
    </source>
</evidence>
<dbReference type="Pfam" id="PF24626">
    <property type="entry name" value="SH3_Tf2-1"/>
    <property type="match status" value="1"/>
</dbReference>
<dbReference type="EMBL" id="JANAWD010001265">
    <property type="protein sequence ID" value="KAJ3473759.1"/>
    <property type="molecule type" value="Genomic_DNA"/>
</dbReference>
<dbReference type="InterPro" id="IPR043128">
    <property type="entry name" value="Rev_trsase/Diguanyl_cyclase"/>
</dbReference>
<dbReference type="InterPro" id="IPR043502">
    <property type="entry name" value="DNA/RNA_pol_sf"/>
</dbReference>
<feature type="compositionally biased region" description="Basic and acidic residues" evidence="18">
    <location>
        <begin position="195"/>
        <end position="208"/>
    </location>
</feature>
<dbReference type="PROSITE" id="PS50013">
    <property type="entry name" value="CHROMO_2"/>
    <property type="match status" value="1"/>
</dbReference>
<dbReference type="GO" id="GO:0006310">
    <property type="term" value="P:DNA recombination"/>
    <property type="evidence" value="ECO:0007669"/>
    <property type="project" value="UniProtKB-KW"/>
</dbReference>
<dbReference type="Pfam" id="PF17921">
    <property type="entry name" value="Integrase_H2C2"/>
    <property type="match status" value="1"/>
</dbReference>
<dbReference type="PANTHER" id="PTHR37984">
    <property type="entry name" value="PROTEIN CBG26694"/>
    <property type="match status" value="1"/>
</dbReference>
<dbReference type="GO" id="GO:0005634">
    <property type="term" value="C:nucleus"/>
    <property type="evidence" value="ECO:0007669"/>
    <property type="project" value="UniProtKB-ARBA"/>
</dbReference>
<dbReference type="InterPro" id="IPR000953">
    <property type="entry name" value="Chromo/chromo_shadow_dom"/>
</dbReference>
<keyword evidence="10" id="KW-0378">Hydrolase</keyword>
<keyword evidence="8" id="KW-0064">Aspartyl protease</keyword>
<accession>A0AAD5UP69</accession>
<evidence type="ECO:0000256" key="18">
    <source>
        <dbReference type="SAM" id="MobiDB-lite"/>
    </source>
</evidence>
<evidence type="ECO:0000256" key="16">
    <source>
        <dbReference type="ARBA" id="ARBA00023125"/>
    </source>
</evidence>
<reference evidence="21" key="1">
    <citation type="submission" date="2022-07" db="EMBL/GenBank/DDBJ databases">
        <title>Genome Sequence of Physisporinus lineatus.</title>
        <authorList>
            <person name="Buettner E."/>
        </authorList>
    </citation>
    <scope>NUCLEOTIDE SEQUENCE</scope>
    <source>
        <strain evidence="21">VT162</strain>
    </source>
</reference>
<dbReference type="FunFam" id="3.30.420.10:FF:000032">
    <property type="entry name" value="Retrovirus-related Pol polyprotein from transposon 297-like Protein"/>
    <property type="match status" value="1"/>
</dbReference>
<keyword evidence="11" id="KW-0460">Magnesium</keyword>
<evidence type="ECO:0000259" key="19">
    <source>
        <dbReference type="PROSITE" id="PS50013"/>
    </source>
</evidence>
<evidence type="ECO:0000256" key="4">
    <source>
        <dbReference type="ARBA" id="ARBA00022679"/>
    </source>
</evidence>
<comment type="caution">
    <text evidence="21">The sequence shown here is derived from an EMBL/GenBank/DDBJ whole genome shotgun (WGS) entry which is preliminary data.</text>
</comment>
<dbReference type="GO" id="GO:0006397">
    <property type="term" value="P:mRNA processing"/>
    <property type="evidence" value="ECO:0007669"/>
    <property type="project" value="UniProtKB-KW"/>
</dbReference>
<evidence type="ECO:0000256" key="10">
    <source>
        <dbReference type="ARBA" id="ARBA00022801"/>
    </source>
</evidence>
<dbReference type="Pfam" id="PF17917">
    <property type="entry name" value="RT_RNaseH"/>
    <property type="match status" value="1"/>
</dbReference>
<dbReference type="Gene3D" id="3.30.420.10">
    <property type="entry name" value="Ribonuclease H-like superfamily/Ribonuclease H"/>
    <property type="match status" value="1"/>
</dbReference>
<evidence type="ECO:0000256" key="9">
    <source>
        <dbReference type="ARBA" id="ARBA00022759"/>
    </source>
</evidence>
<dbReference type="SUPFAM" id="SSF50630">
    <property type="entry name" value="Acid proteases"/>
    <property type="match status" value="1"/>
</dbReference>
<dbReference type="GO" id="GO:0015074">
    <property type="term" value="P:DNA integration"/>
    <property type="evidence" value="ECO:0007669"/>
    <property type="project" value="UniProtKB-KW"/>
</dbReference>
<keyword evidence="16" id="KW-0238">DNA-binding</keyword>
<dbReference type="InterPro" id="IPR016197">
    <property type="entry name" value="Chromo-like_dom_sf"/>
</dbReference>
<dbReference type="PANTHER" id="PTHR37984:SF5">
    <property type="entry name" value="PROTEIN NYNRIN-LIKE"/>
    <property type="match status" value="1"/>
</dbReference>
<dbReference type="Gene3D" id="1.10.340.70">
    <property type="match status" value="1"/>
</dbReference>
<evidence type="ECO:0000256" key="1">
    <source>
        <dbReference type="ARBA" id="ARBA00012493"/>
    </source>
</evidence>
<keyword evidence="5" id="KW-0548">Nucleotidyltransferase</keyword>
<dbReference type="CDD" id="cd00303">
    <property type="entry name" value="retropepsin_like"/>
    <property type="match status" value="1"/>
</dbReference>
<dbReference type="GO" id="GO:0003887">
    <property type="term" value="F:DNA-directed DNA polymerase activity"/>
    <property type="evidence" value="ECO:0007669"/>
    <property type="project" value="UniProtKB-KW"/>
</dbReference>